<dbReference type="Pfam" id="PF09684">
    <property type="entry name" value="Tail_P2_I"/>
    <property type="match status" value="1"/>
</dbReference>
<dbReference type="Proteomes" id="UP000663491">
    <property type="component" value="Segment"/>
</dbReference>
<dbReference type="EMBL" id="MT701586">
    <property type="protein sequence ID" value="QPB08626.1"/>
    <property type="molecule type" value="Genomic_DNA"/>
</dbReference>
<organism evidence="1 2">
    <name type="scientific">Burkholderia phage Mica</name>
    <dbReference type="NCBI Taxonomy" id="2767579"/>
    <lineage>
        <taxon>Viruses</taxon>
        <taxon>Duplodnaviria</taxon>
        <taxon>Heunggongvirae</taxon>
        <taxon>Uroviricota</taxon>
        <taxon>Caudoviricetes</taxon>
        <taxon>Micavirus</taxon>
        <taxon>Micavirus Mica</taxon>
    </lineage>
</organism>
<evidence type="ECO:0000313" key="1">
    <source>
        <dbReference type="EMBL" id="QPB08626.1"/>
    </source>
</evidence>
<protein>
    <submittedName>
        <fullName evidence="1">Baseplate protein</fullName>
    </submittedName>
</protein>
<proteinExistence type="predicted"/>
<keyword evidence="2" id="KW-1185">Reference proteome</keyword>
<sequence>MADLLPQNATTLETSLAESIARISDVPTPCRDVWNADTCPSALLPWMAWAFSVDFWDTAWTDAQKRAAIKSAVEVQRYKGTIGAVKQALGALGYAVTIREWFQQTPPGEPYTFDVTVDSNQAGIGQDGYAKIISYIEVTKNLRSHLARFFPTVTTRGGPTFAGALTVGNEITIQYAGTELRDRLLDGTWQLDGTITLSGKKV</sequence>
<gene>
    <name evidence="1" type="ORF">CPT_Mica_013</name>
</gene>
<evidence type="ECO:0000313" key="2">
    <source>
        <dbReference type="Proteomes" id="UP000663491"/>
    </source>
</evidence>
<dbReference type="NCBIfam" id="TIGR01634">
    <property type="entry name" value="tail_P2_I"/>
    <property type="match status" value="1"/>
</dbReference>
<reference evidence="1" key="1">
    <citation type="submission" date="2020-07" db="EMBL/GenBank/DDBJ databases">
        <title>Complete genome sequence of Burkholderia cenocepacia myophage Mica.</title>
        <authorList>
            <person name="Garcia J.A."/>
            <person name="Yao G.W."/>
            <person name="Guadalupe Vizoso-Pinto M."/>
            <person name="Gonzalez C."/>
            <person name="Liu M.L."/>
            <person name="Gill J."/>
        </authorList>
    </citation>
    <scope>NUCLEOTIDE SEQUENCE</scope>
</reference>
<name>A0A873WGR9_9CAUD</name>
<dbReference type="InterPro" id="IPR006521">
    <property type="entry name" value="Tail_protein_I"/>
</dbReference>
<accession>A0A873WGR9</accession>